<proteinExistence type="predicted"/>
<dbReference type="AlphaFoldDB" id="A0A480ATJ5"/>
<evidence type="ECO:0000313" key="2">
    <source>
        <dbReference type="Proteomes" id="UP000301751"/>
    </source>
</evidence>
<comment type="caution">
    <text evidence="1">The sequence shown here is derived from an EMBL/GenBank/DDBJ whole genome shotgun (WGS) entry which is preliminary data.</text>
</comment>
<evidence type="ECO:0000313" key="1">
    <source>
        <dbReference type="EMBL" id="GCL63055.1"/>
    </source>
</evidence>
<name>A0A480ATJ5_9BURK</name>
<keyword evidence="2" id="KW-1185">Reference proteome</keyword>
<reference evidence="2" key="1">
    <citation type="submission" date="2019-03" db="EMBL/GenBank/DDBJ databases">
        <title>Aquabacterium pictum sp.nov., the first bacteriochlorophyll a-containing freshwater bacterium in the genus Aquabacterium of the class Betaproteobacteria.</title>
        <authorList>
            <person name="Hirose S."/>
            <person name="Tank M."/>
            <person name="Hara E."/>
            <person name="Tamaki H."/>
            <person name="Takaichi S."/>
            <person name="Haruta S."/>
            <person name="Hanada S."/>
        </authorList>
    </citation>
    <scope>NUCLEOTIDE SEQUENCE [LARGE SCALE GENOMIC DNA]</scope>
    <source>
        <strain evidence="2">W35</strain>
    </source>
</reference>
<dbReference type="EMBL" id="BJCL01000004">
    <property type="protein sequence ID" value="GCL63055.1"/>
    <property type="molecule type" value="Genomic_DNA"/>
</dbReference>
<dbReference type="RefSeq" id="WP_162520763.1">
    <property type="nucleotide sequence ID" value="NZ_BJCL01000004.1"/>
</dbReference>
<accession>A0A480ATJ5</accession>
<sequence length="64" mass="6806">MRTPTNAPLVEAAATLADLTLDAERVAQLVPAMDGFYALLDVLHSTELGETPPAIAFHASWTGR</sequence>
<dbReference type="Proteomes" id="UP000301751">
    <property type="component" value="Unassembled WGS sequence"/>
</dbReference>
<protein>
    <submittedName>
        <fullName evidence="1">Uncharacterized protein</fullName>
    </submittedName>
</protein>
<gene>
    <name evidence="1" type="ORF">AQPW35_21360</name>
</gene>
<organism evidence="1 2">
    <name type="scientific">Pseudaquabacterium pictum</name>
    <dbReference type="NCBI Taxonomy" id="2315236"/>
    <lineage>
        <taxon>Bacteria</taxon>
        <taxon>Pseudomonadati</taxon>
        <taxon>Pseudomonadota</taxon>
        <taxon>Betaproteobacteria</taxon>
        <taxon>Burkholderiales</taxon>
        <taxon>Sphaerotilaceae</taxon>
        <taxon>Pseudaquabacterium</taxon>
    </lineage>
</organism>